<dbReference type="Pfam" id="PF03473">
    <property type="entry name" value="MOSC"/>
    <property type="match status" value="1"/>
</dbReference>
<proteinExistence type="predicted"/>
<name>H0R4V8_9ACTN</name>
<dbReference type="PANTHER" id="PTHR30212">
    <property type="entry name" value="PROTEIN YIIM"/>
    <property type="match status" value="1"/>
</dbReference>
<gene>
    <name evidence="2" type="ORF">GOEFS_106_00050</name>
</gene>
<accession>H0R4V8</accession>
<sequence length="218" mass="24321">MTAAQAMVGTVEAVCILHEERPIVGPFGRTSIDKRPVTGEVSVTEFGLQGDKVSNTRDHGGLVRAVYAYSSSEAERWEGELGRKLSHGWFGENLRIRDIAVSDAVIGERWNFSGGVQMEVTLPRIPCIVFARWAGEAKWVRRFAQRGDVGAYLRVITPGPIRVDDSVEIVHRPAHQVTIRDFFGNSASAENLEKLIAEPELMPEVRAEAQKRLKRSRR</sequence>
<dbReference type="GO" id="GO:0030170">
    <property type="term" value="F:pyridoxal phosphate binding"/>
    <property type="evidence" value="ECO:0007669"/>
    <property type="project" value="InterPro"/>
</dbReference>
<evidence type="ECO:0000313" key="3">
    <source>
        <dbReference type="Proteomes" id="UP000035034"/>
    </source>
</evidence>
<dbReference type="GO" id="GO:0003824">
    <property type="term" value="F:catalytic activity"/>
    <property type="evidence" value="ECO:0007669"/>
    <property type="project" value="InterPro"/>
</dbReference>
<comment type="caution">
    <text evidence="2">The sequence shown here is derived from an EMBL/GenBank/DDBJ whole genome shotgun (WGS) entry which is preliminary data.</text>
</comment>
<feature type="domain" description="MOSC" evidence="1">
    <location>
        <begin position="35"/>
        <end position="170"/>
    </location>
</feature>
<dbReference type="InterPro" id="IPR011037">
    <property type="entry name" value="Pyrv_Knase-like_insert_dom_sf"/>
</dbReference>
<evidence type="ECO:0000259" key="1">
    <source>
        <dbReference type="PROSITE" id="PS51340"/>
    </source>
</evidence>
<dbReference type="InterPro" id="IPR005302">
    <property type="entry name" value="MoCF_Sase_C"/>
</dbReference>
<reference evidence="2 3" key="1">
    <citation type="submission" date="2011-12" db="EMBL/GenBank/DDBJ databases">
        <title>Whole genome shotgun sequence of Gordonia effusa NBRC 100432.</title>
        <authorList>
            <person name="Yoshida I."/>
            <person name="Takarada H."/>
            <person name="Hosoyama A."/>
            <person name="Tsuchikane K."/>
            <person name="Katsumata H."/>
            <person name="Yamazaki S."/>
            <person name="Fujita N."/>
        </authorList>
    </citation>
    <scope>NUCLEOTIDE SEQUENCE [LARGE SCALE GENOMIC DNA]</scope>
    <source>
        <strain evidence="2 3">NBRC 100432</strain>
    </source>
</reference>
<keyword evidence="3" id="KW-1185">Reference proteome</keyword>
<dbReference type="InterPro" id="IPR052353">
    <property type="entry name" value="Benzoxazolinone_Detox_Enz"/>
</dbReference>
<dbReference type="AlphaFoldDB" id="H0R4V8"/>
<dbReference type="Proteomes" id="UP000035034">
    <property type="component" value="Unassembled WGS sequence"/>
</dbReference>
<dbReference type="Gene3D" id="2.40.33.20">
    <property type="entry name" value="PK beta-barrel domain-like"/>
    <property type="match status" value="1"/>
</dbReference>
<dbReference type="SUPFAM" id="SSF50800">
    <property type="entry name" value="PK beta-barrel domain-like"/>
    <property type="match status" value="1"/>
</dbReference>
<dbReference type="GO" id="GO:0030151">
    <property type="term" value="F:molybdenum ion binding"/>
    <property type="evidence" value="ECO:0007669"/>
    <property type="project" value="InterPro"/>
</dbReference>
<organism evidence="2 3">
    <name type="scientific">Gordonia effusa NBRC 100432</name>
    <dbReference type="NCBI Taxonomy" id="1077974"/>
    <lineage>
        <taxon>Bacteria</taxon>
        <taxon>Bacillati</taxon>
        <taxon>Actinomycetota</taxon>
        <taxon>Actinomycetes</taxon>
        <taxon>Mycobacteriales</taxon>
        <taxon>Gordoniaceae</taxon>
        <taxon>Gordonia</taxon>
    </lineage>
</organism>
<evidence type="ECO:0000313" key="2">
    <source>
        <dbReference type="EMBL" id="GAB20109.1"/>
    </source>
</evidence>
<protein>
    <recommendedName>
        <fullName evidence="1">MOSC domain-containing protein</fullName>
    </recommendedName>
</protein>
<dbReference type="STRING" id="1077974.GOEFS_106_00050"/>
<dbReference type="PROSITE" id="PS51340">
    <property type="entry name" value="MOSC"/>
    <property type="match status" value="1"/>
</dbReference>
<dbReference type="PANTHER" id="PTHR30212:SF2">
    <property type="entry name" value="PROTEIN YIIM"/>
    <property type="match status" value="1"/>
</dbReference>
<dbReference type="RefSeq" id="WP_007319444.1">
    <property type="nucleotide sequence ID" value="NZ_BAEH01000106.1"/>
</dbReference>
<dbReference type="OrthoDB" id="9786134at2"/>
<dbReference type="eggNOG" id="COG2258">
    <property type="taxonomic scope" value="Bacteria"/>
</dbReference>
<dbReference type="EMBL" id="BAEH01000106">
    <property type="protein sequence ID" value="GAB20109.1"/>
    <property type="molecule type" value="Genomic_DNA"/>
</dbReference>